<gene>
    <name evidence="1" type="ORF">C7B45_15665</name>
</gene>
<evidence type="ECO:0000313" key="2">
    <source>
        <dbReference type="Proteomes" id="UP000241848"/>
    </source>
</evidence>
<accession>A0A2T2WDI5</accession>
<dbReference type="Proteomes" id="UP000241848">
    <property type="component" value="Unassembled WGS sequence"/>
</dbReference>
<dbReference type="GO" id="GO:0006265">
    <property type="term" value="P:DNA topological change"/>
    <property type="evidence" value="ECO:0007669"/>
    <property type="project" value="InterPro"/>
</dbReference>
<dbReference type="EMBL" id="PXYV01000072">
    <property type="protein sequence ID" value="PSR20280.1"/>
    <property type="molecule type" value="Genomic_DNA"/>
</dbReference>
<protein>
    <recommendedName>
        <fullName evidence="3">Small, acid-soluble spore protein, alpha/beta type</fullName>
    </recommendedName>
</protein>
<comment type="caution">
    <text evidence="1">The sequence shown here is derived from an EMBL/GenBank/DDBJ whole genome shotgun (WGS) entry which is preliminary data.</text>
</comment>
<reference evidence="1 2" key="1">
    <citation type="journal article" date="2014" name="BMC Genomics">
        <title>Comparison of environmental and isolate Sulfobacillus genomes reveals diverse carbon, sulfur, nitrogen, and hydrogen metabolisms.</title>
        <authorList>
            <person name="Justice N.B."/>
            <person name="Norman A."/>
            <person name="Brown C.T."/>
            <person name="Singh A."/>
            <person name="Thomas B.C."/>
            <person name="Banfield J.F."/>
        </authorList>
    </citation>
    <scope>NUCLEOTIDE SEQUENCE [LARGE SCALE GENOMIC DNA]</scope>
    <source>
        <strain evidence="1">AMDSBA3</strain>
    </source>
</reference>
<dbReference type="InterPro" id="IPR001448">
    <property type="entry name" value="SASP_alpha/beta-type"/>
</dbReference>
<sequence>MKKTSTATSTHDVTSEPVFDLASLKTEAAVALGLWDKVRREGWGALTAAESGSIGGYVSRMRLMAKRQAELSN</sequence>
<dbReference type="Pfam" id="PF00269">
    <property type="entry name" value="SASP"/>
    <property type="match status" value="1"/>
</dbReference>
<dbReference type="AlphaFoldDB" id="A0A2T2WDI5"/>
<evidence type="ECO:0000313" key="1">
    <source>
        <dbReference type="EMBL" id="PSR20280.1"/>
    </source>
</evidence>
<proteinExistence type="predicted"/>
<evidence type="ECO:0008006" key="3">
    <source>
        <dbReference type="Google" id="ProtNLM"/>
    </source>
</evidence>
<dbReference type="GO" id="GO:0003690">
    <property type="term" value="F:double-stranded DNA binding"/>
    <property type="evidence" value="ECO:0007669"/>
    <property type="project" value="InterPro"/>
</dbReference>
<name>A0A2T2WDI5_9FIRM</name>
<organism evidence="1 2">
    <name type="scientific">Sulfobacillus acidophilus</name>
    <dbReference type="NCBI Taxonomy" id="53633"/>
    <lineage>
        <taxon>Bacteria</taxon>
        <taxon>Bacillati</taxon>
        <taxon>Bacillota</taxon>
        <taxon>Clostridia</taxon>
        <taxon>Eubacteriales</taxon>
        <taxon>Clostridiales Family XVII. Incertae Sedis</taxon>
        <taxon>Sulfobacillus</taxon>
    </lineage>
</organism>